<dbReference type="EMBL" id="MT740732">
    <property type="protein sequence ID" value="QMV32800.1"/>
    <property type="molecule type" value="Genomic_DNA"/>
</dbReference>
<name>A0A7G5B927_9CAUD</name>
<dbReference type="Proteomes" id="UP000515487">
    <property type="component" value="Segment"/>
</dbReference>
<evidence type="ECO:0000313" key="2">
    <source>
        <dbReference type="Proteomes" id="UP000515487"/>
    </source>
</evidence>
<organism evidence="1 2">
    <name type="scientific">Ralstonia phage Darius</name>
    <dbReference type="NCBI Taxonomy" id="2759722"/>
    <lineage>
        <taxon>Viruses</taxon>
        <taxon>Duplodnaviria</taxon>
        <taxon>Heunggongvirae</taxon>
        <taxon>Uroviricota</taxon>
        <taxon>Caudoviricetes</taxon>
        <taxon>Gervaisevirus</taxon>
        <taxon>Gervaisevirus gervaise</taxon>
    </lineage>
</organism>
<reference evidence="1 2" key="1">
    <citation type="submission" date="2020-07" db="EMBL/GenBank/DDBJ databases">
        <title>Ralstonia phages.</title>
        <authorList>
            <person name="Trotereau A."/>
            <person name="Boyer C."/>
            <person name="Torres-Barcelo C."/>
        </authorList>
    </citation>
    <scope>NUCLEOTIDE SEQUENCE [LARGE SCALE GENOMIC DNA]</scope>
</reference>
<evidence type="ECO:0000313" key="1">
    <source>
        <dbReference type="EMBL" id="QMV32800.1"/>
    </source>
</evidence>
<proteinExistence type="predicted"/>
<sequence>MPLFFYPMLFWYIVCAELAGKRRKRNRSEDRE</sequence>
<gene>
    <name evidence="1" type="ORF">2A_00048</name>
</gene>
<protein>
    <submittedName>
        <fullName evidence="1">Uncharacterized protein</fullName>
    </submittedName>
</protein>
<accession>A0A7G5B927</accession>